<dbReference type="AlphaFoldDB" id="A0A848HB76"/>
<dbReference type="Pfam" id="PF00582">
    <property type="entry name" value="Usp"/>
    <property type="match status" value="1"/>
</dbReference>
<name>A0A848HB76_9BURK</name>
<comment type="similarity">
    <text evidence="1">Belongs to the universal stress protein A family.</text>
</comment>
<dbReference type="RefSeq" id="WP_169421994.1">
    <property type="nucleotide sequence ID" value="NZ_JABBFX010000003.1"/>
</dbReference>
<dbReference type="PANTHER" id="PTHR46268:SF6">
    <property type="entry name" value="UNIVERSAL STRESS PROTEIN UP12"/>
    <property type="match status" value="1"/>
</dbReference>
<reference evidence="3 4" key="1">
    <citation type="submission" date="2020-04" db="EMBL/GenBank/DDBJ databases">
        <title>Ramlibacter sp. G-1-2-2 isolated from soil.</title>
        <authorList>
            <person name="Dahal R.H."/>
        </authorList>
    </citation>
    <scope>NUCLEOTIDE SEQUENCE [LARGE SCALE GENOMIC DNA]</scope>
    <source>
        <strain evidence="3 4">G-1-2-2</strain>
    </source>
</reference>
<dbReference type="InterPro" id="IPR014729">
    <property type="entry name" value="Rossmann-like_a/b/a_fold"/>
</dbReference>
<dbReference type="InterPro" id="IPR006015">
    <property type="entry name" value="Universal_stress_UspA"/>
</dbReference>
<dbReference type="PANTHER" id="PTHR46268">
    <property type="entry name" value="STRESS RESPONSE PROTEIN NHAX"/>
    <property type="match status" value="1"/>
</dbReference>
<organism evidence="3 4">
    <name type="scientific">Ramlibacter agri</name>
    <dbReference type="NCBI Taxonomy" id="2728837"/>
    <lineage>
        <taxon>Bacteria</taxon>
        <taxon>Pseudomonadati</taxon>
        <taxon>Pseudomonadota</taxon>
        <taxon>Betaproteobacteria</taxon>
        <taxon>Burkholderiales</taxon>
        <taxon>Comamonadaceae</taxon>
        <taxon>Ramlibacter</taxon>
    </lineage>
</organism>
<proteinExistence type="inferred from homology"/>
<comment type="caution">
    <text evidence="3">The sequence shown here is derived from an EMBL/GenBank/DDBJ whole genome shotgun (WGS) entry which is preliminary data.</text>
</comment>
<accession>A0A848HB76</accession>
<dbReference type="EMBL" id="JABBFX010000003">
    <property type="protein sequence ID" value="NML47734.1"/>
    <property type="molecule type" value="Genomic_DNA"/>
</dbReference>
<dbReference type="CDD" id="cd23659">
    <property type="entry name" value="USP_At3g01520-like"/>
    <property type="match status" value="1"/>
</dbReference>
<keyword evidence="4" id="KW-1185">Reference proteome</keyword>
<dbReference type="PRINTS" id="PR01438">
    <property type="entry name" value="UNVRSLSTRESS"/>
</dbReference>
<dbReference type="InterPro" id="IPR006016">
    <property type="entry name" value="UspA"/>
</dbReference>
<protein>
    <submittedName>
        <fullName evidence="3">Universal stress protein</fullName>
    </submittedName>
</protein>
<evidence type="ECO:0000256" key="1">
    <source>
        <dbReference type="ARBA" id="ARBA00008791"/>
    </source>
</evidence>
<evidence type="ECO:0000313" key="4">
    <source>
        <dbReference type="Proteomes" id="UP000541185"/>
    </source>
</evidence>
<dbReference type="Proteomes" id="UP000541185">
    <property type="component" value="Unassembled WGS sequence"/>
</dbReference>
<feature type="domain" description="UspA" evidence="2">
    <location>
        <begin position="2"/>
        <end position="126"/>
    </location>
</feature>
<sequence length="126" mass="13579">MKIVLATDGSKYCKKAVAFLVKQEWVHGRGVEIVAANVQPKGPDYEEEARAVLDPVERQLKREKIARRGVALAGDPAIEIVKLAKKEKAEIIVMGTRGLGALKSVFMGSVAQAIVSTSTVPVLLVK</sequence>
<dbReference type="SUPFAM" id="SSF52402">
    <property type="entry name" value="Adenine nucleotide alpha hydrolases-like"/>
    <property type="match status" value="1"/>
</dbReference>
<gene>
    <name evidence="3" type="ORF">HHL11_28555</name>
</gene>
<evidence type="ECO:0000313" key="3">
    <source>
        <dbReference type="EMBL" id="NML47734.1"/>
    </source>
</evidence>
<evidence type="ECO:0000259" key="2">
    <source>
        <dbReference type="Pfam" id="PF00582"/>
    </source>
</evidence>
<dbReference type="Gene3D" id="3.40.50.620">
    <property type="entry name" value="HUPs"/>
    <property type="match status" value="1"/>
</dbReference>